<evidence type="ECO:0000313" key="3">
    <source>
        <dbReference type="EMBL" id="WAH43359.1"/>
    </source>
</evidence>
<feature type="compositionally biased region" description="Basic residues" evidence="1">
    <location>
        <begin position="67"/>
        <end position="83"/>
    </location>
</feature>
<sequence length="83" mass="9400">MTSVVCISVLMILGAAQYHWNPYELFTYGNGFIIGALLLGFAGFVFEIVVEINFKSSQSRTNDEMGHKRKRRRSNRKRAATGK</sequence>
<feature type="transmembrane region" description="Helical" evidence="2">
    <location>
        <begin position="32"/>
        <end position="50"/>
    </location>
</feature>
<dbReference type="EMBL" id="CP104067">
    <property type="protein sequence ID" value="WAH43359.1"/>
    <property type="molecule type" value="Genomic_DNA"/>
</dbReference>
<reference evidence="3" key="1">
    <citation type="submission" date="2022-08" db="EMBL/GenBank/DDBJ databases">
        <title>Alicyclobacillus fastidiosus DSM 17978, complete genome.</title>
        <authorList>
            <person name="Wang Q."/>
            <person name="Cai R."/>
            <person name="Wang Z."/>
        </authorList>
    </citation>
    <scope>NUCLEOTIDE SEQUENCE</scope>
    <source>
        <strain evidence="3">DSM 17978</strain>
    </source>
</reference>
<keyword evidence="2" id="KW-0472">Membrane</keyword>
<evidence type="ECO:0000256" key="1">
    <source>
        <dbReference type="SAM" id="MobiDB-lite"/>
    </source>
</evidence>
<name>A0ABY6ZKF7_9BACL</name>
<evidence type="ECO:0000313" key="4">
    <source>
        <dbReference type="Proteomes" id="UP001164761"/>
    </source>
</evidence>
<gene>
    <name evidence="3" type="ORF">NZD89_08205</name>
</gene>
<keyword evidence="2" id="KW-0812">Transmembrane</keyword>
<keyword evidence="2" id="KW-1133">Transmembrane helix</keyword>
<dbReference type="Proteomes" id="UP001164761">
    <property type="component" value="Chromosome"/>
</dbReference>
<protein>
    <submittedName>
        <fullName evidence="3">Uncharacterized protein</fullName>
    </submittedName>
</protein>
<evidence type="ECO:0000256" key="2">
    <source>
        <dbReference type="SAM" id="Phobius"/>
    </source>
</evidence>
<dbReference type="RefSeq" id="WP_268007243.1">
    <property type="nucleotide sequence ID" value="NZ_BSUT01000001.1"/>
</dbReference>
<organism evidence="3 4">
    <name type="scientific">Alicyclobacillus fastidiosus</name>
    <dbReference type="NCBI Taxonomy" id="392011"/>
    <lineage>
        <taxon>Bacteria</taxon>
        <taxon>Bacillati</taxon>
        <taxon>Bacillota</taxon>
        <taxon>Bacilli</taxon>
        <taxon>Bacillales</taxon>
        <taxon>Alicyclobacillaceae</taxon>
        <taxon>Alicyclobacillus</taxon>
    </lineage>
</organism>
<proteinExistence type="predicted"/>
<feature type="region of interest" description="Disordered" evidence="1">
    <location>
        <begin position="57"/>
        <end position="83"/>
    </location>
</feature>
<keyword evidence="4" id="KW-1185">Reference proteome</keyword>
<accession>A0ABY6ZKF7</accession>